<keyword evidence="1 3" id="KW-0808">Transferase</keyword>
<dbReference type="eggNOG" id="COG1246">
    <property type="taxonomic scope" value="Bacteria"/>
</dbReference>
<dbReference type="Proteomes" id="UP000051236">
    <property type="component" value="Unassembled WGS sequence"/>
</dbReference>
<dbReference type="PATRIC" id="fig|1423734.3.peg.294"/>
<evidence type="ECO:0000256" key="1">
    <source>
        <dbReference type="ARBA" id="ARBA00022679"/>
    </source>
</evidence>
<dbReference type="GO" id="GO:0008080">
    <property type="term" value="F:N-acetyltransferase activity"/>
    <property type="evidence" value="ECO:0007669"/>
    <property type="project" value="InterPro"/>
</dbReference>
<evidence type="ECO:0000313" key="4">
    <source>
        <dbReference type="Proteomes" id="UP000051236"/>
    </source>
</evidence>
<dbReference type="InterPro" id="IPR000182">
    <property type="entry name" value="GNAT_dom"/>
</dbReference>
<dbReference type="SUPFAM" id="SSF55729">
    <property type="entry name" value="Acyl-CoA N-acyltransferases (Nat)"/>
    <property type="match status" value="1"/>
</dbReference>
<feature type="domain" description="N-acetyltransferase" evidence="2">
    <location>
        <begin position="4"/>
        <end position="157"/>
    </location>
</feature>
<dbReference type="Gene3D" id="3.40.630.30">
    <property type="match status" value="1"/>
</dbReference>
<comment type="caution">
    <text evidence="3">The sequence shown here is derived from an EMBL/GenBank/DDBJ whole genome shotgun (WGS) entry which is preliminary data.</text>
</comment>
<dbReference type="InterPro" id="IPR016181">
    <property type="entry name" value="Acyl_CoA_acyltransferase"/>
</dbReference>
<dbReference type="CDD" id="cd04301">
    <property type="entry name" value="NAT_SF"/>
    <property type="match status" value="1"/>
</dbReference>
<name>X0QTA6_9LACO</name>
<proteinExistence type="predicted"/>
<evidence type="ECO:0000313" key="3">
    <source>
        <dbReference type="EMBL" id="KRM32727.1"/>
    </source>
</evidence>
<accession>X0QTA6</accession>
<protein>
    <submittedName>
        <fullName evidence="3">Acetyltransferase</fullName>
    </submittedName>
</protein>
<dbReference type="AlphaFoldDB" id="X0QTA6"/>
<dbReference type="PANTHER" id="PTHR13947">
    <property type="entry name" value="GNAT FAMILY N-ACETYLTRANSFERASE"/>
    <property type="match status" value="1"/>
</dbReference>
<dbReference type="InterPro" id="IPR050769">
    <property type="entry name" value="NAT_camello-type"/>
</dbReference>
<gene>
    <name evidence="3" type="ORF">FC83_GL000293</name>
</gene>
<dbReference type="STRING" id="1423734.FC83_GL000293"/>
<reference evidence="3 4" key="1">
    <citation type="journal article" date="2015" name="Genome Announc.">
        <title>Expanding the biotechnology potential of lactobacilli through comparative genomics of 213 strains and associated genera.</title>
        <authorList>
            <person name="Sun Z."/>
            <person name="Harris H.M."/>
            <person name="McCann A."/>
            <person name="Guo C."/>
            <person name="Argimon S."/>
            <person name="Zhang W."/>
            <person name="Yang X."/>
            <person name="Jeffery I.B."/>
            <person name="Cooney J.C."/>
            <person name="Kagawa T.F."/>
            <person name="Liu W."/>
            <person name="Song Y."/>
            <person name="Salvetti E."/>
            <person name="Wrobel A."/>
            <person name="Rasinkangas P."/>
            <person name="Parkhill J."/>
            <person name="Rea M.C."/>
            <person name="O'Sullivan O."/>
            <person name="Ritari J."/>
            <person name="Douillard F.P."/>
            <person name="Paul Ross R."/>
            <person name="Yang R."/>
            <person name="Briner A.E."/>
            <person name="Felis G.E."/>
            <person name="de Vos W.M."/>
            <person name="Barrangou R."/>
            <person name="Klaenhammer T.R."/>
            <person name="Caufield P.W."/>
            <person name="Cui Y."/>
            <person name="Zhang H."/>
            <person name="O'Toole P.W."/>
        </authorList>
    </citation>
    <scope>NUCLEOTIDE SEQUENCE [LARGE SCALE GENOMIC DNA]</scope>
    <source>
        <strain evidence="3 4">DSM 18527</strain>
    </source>
</reference>
<keyword evidence="4" id="KW-1185">Reference proteome</keyword>
<dbReference type="Pfam" id="PF00583">
    <property type="entry name" value="Acetyltransf_1"/>
    <property type="match status" value="1"/>
</dbReference>
<organism evidence="3 4">
    <name type="scientific">Agrilactobacillus composti DSM 18527 = JCM 14202</name>
    <dbReference type="NCBI Taxonomy" id="1423734"/>
    <lineage>
        <taxon>Bacteria</taxon>
        <taxon>Bacillati</taxon>
        <taxon>Bacillota</taxon>
        <taxon>Bacilli</taxon>
        <taxon>Lactobacillales</taxon>
        <taxon>Lactobacillaceae</taxon>
        <taxon>Agrilactobacillus</taxon>
    </lineage>
</organism>
<dbReference type="PANTHER" id="PTHR13947:SF37">
    <property type="entry name" value="LD18367P"/>
    <property type="match status" value="1"/>
</dbReference>
<dbReference type="EMBL" id="AZGA01000068">
    <property type="protein sequence ID" value="KRM32727.1"/>
    <property type="molecule type" value="Genomic_DNA"/>
</dbReference>
<dbReference type="PROSITE" id="PS51186">
    <property type="entry name" value="GNAT"/>
    <property type="match status" value="1"/>
</dbReference>
<sequence length="162" mass="18465">MIKIEPYVFTPDHLAQLVDLINYCQNIEAGLGMKMADQADIFDIENHYQRAGGQFWLALDQGQVVGSIGLMPVNSQAGILKKFFTLPAYRGVPQHLGRPLMATLLTFAQTHDFSEIALDTPGSQVRAHHFYEKQGFQQIAEDQLKFHWDFPKRDSLIYLKEI</sequence>
<evidence type="ECO:0000259" key="2">
    <source>
        <dbReference type="PROSITE" id="PS51186"/>
    </source>
</evidence>